<gene>
    <name evidence="4" type="ORF">GCM10010246_55540</name>
</gene>
<keyword evidence="5" id="KW-1185">Reference proteome</keyword>
<feature type="compositionally biased region" description="Pro residues" evidence="2">
    <location>
        <begin position="140"/>
        <end position="151"/>
    </location>
</feature>
<evidence type="ECO:0000259" key="3">
    <source>
        <dbReference type="Pfam" id="PF00441"/>
    </source>
</evidence>
<accession>A0ABN3GQT7</accession>
<comment type="caution">
    <text evidence="4">The sequence shown here is derived from an EMBL/GenBank/DDBJ whole genome shotgun (WGS) entry which is preliminary data.</text>
</comment>
<dbReference type="Pfam" id="PF00441">
    <property type="entry name" value="Acyl-CoA_dh_1"/>
    <property type="match status" value="1"/>
</dbReference>
<protein>
    <recommendedName>
        <fullName evidence="3">Acyl-CoA dehydrogenase/oxidase C-terminal domain-containing protein</fullName>
    </recommendedName>
</protein>
<organism evidence="4 5">
    <name type="scientific">Streptomyces cuspidosporus</name>
    <dbReference type="NCBI Taxonomy" id="66882"/>
    <lineage>
        <taxon>Bacteria</taxon>
        <taxon>Bacillati</taxon>
        <taxon>Actinomycetota</taxon>
        <taxon>Actinomycetes</taxon>
        <taxon>Kitasatosporales</taxon>
        <taxon>Streptomycetaceae</taxon>
        <taxon>Streptomyces</taxon>
    </lineage>
</organism>
<keyword evidence="1" id="KW-0285">Flavoprotein</keyword>
<dbReference type="Proteomes" id="UP001500253">
    <property type="component" value="Unassembled WGS sequence"/>
</dbReference>
<feature type="region of interest" description="Disordered" evidence="2">
    <location>
        <begin position="132"/>
        <end position="157"/>
    </location>
</feature>
<feature type="region of interest" description="Disordered" evidence="2">
    <location>
        <begin position="1"/>
        <end position="43"/>
    </location>
</feature>
<dbReference type="InterPro" id="IPR036250">
    <property type="entry name" value="AcylCo_DH-like_C"/>
</dbReference>
<dbReference type="EMBL" id="BAAASD010000028">
    <property type="protein sequence ID" value="GAA2358646.1"/>
    <property type="molecule type" value="Genomic_DNA"/>
</dbReference>
<evidence type="ECO:0000256" key="2">
    <source>
        <dbReference type="SAM" id="MobiDB-lite"/>
    </source>
</evidence>
<feature type="domain" description="Acyl-CoA dehydrogenase/oxidase C-terminal" evidence="3">
    <location>
        <begin position="151"/>
        <end position="267"/>
    </location>
</feature>
<reference evidence="4 5" key="1">
    <citation type="journal article" date="2019" name="Int. J. Syst. Evol. Microbiol.">
        <title>The Global Catalogue of Microorganisms (GCM) 10K type strain sequencing project: providing services to taxonomists for standard genome sequencing and annotation.</title>
        <authorList>
            <consortium name="The Broad Institute Genomics Platform"/>
            <consortium name="The Broad Institute Genome Sequencing Center for Infectious Disease"/>
            <person name="Wu L."/>
            <person name="Ma J."/>
        </authorList>
    </citation>
    <scope>NUCLEOTIDE SEQUENCE [LARGE SCALE GENOMIC DNA]</scope>
    <source>
        <strain evidence="4 5">JCM 4316</strain>
    </source>
</reference>
<evidence type="ECO:0000256" key="1">
    <source>
        <dbReference type="ARBA" id="ARBA00022630"/>
    </source>
</evidence>
<dbReference type="InterPro" id="IPR009075">
    <property type="entry name" value="AcylCo_DH/oxidase_C"/>
</dbReference>
<sequence>MGLGDMAAKAAELPAKDPETTSETPPVADAAAEPLADPVTAPGADSLPAALDVLRTARESGLSAALARAVRHLDFTAPCSDGGLCVLPGRTAPDLRGWLLAGRVVPAERATVRPGPRHELAEREGLEVLRVVPDDTAGPGPDPGSAPPGPGPRSAQDRLDLAGTLFAALRAGLAEALLERAVAHVAGRRSGDRPLLERQLVRAKVADCVAAVRACELLLTTSGADPHAAHELHRRLDEADAALTNLFGGAGYLADHPVRSLYVSAYVGSLWAPSPRDPGEGRS</sequence>
<dbReference type="Gene3D" id="1.20.140.10">
    <property type="entry name" value="Butyryl-CoA Dehydrogenase, subunit A, domain 3"/>
    <property type="match status" value="1"/>
</dbReference>
<evidence type="ECO:0000313" key="4">
    <source>
        <dbReference type="EMBL" id="GAA2358646.1"/>
    </source>
</evidence>
<evidence type="ECO:0000313" key="5">
    <source>
        <dbReference type="Proteomes" id="UP001500253"/>
    </source>
</evidence>
<dbReference type="SUPFAM" id="SSF47203">
    <property type="entry name" value="Acyl-CoA dehydrogenase C-terminal domain-like"/>
    <property type="match status" value="1"/>
</dbReference>
<proteinExistence type="predicted"/>
<name>A0ABN3GQT7_9ACTN</name>